<dbReference type="SUPFAM" id="SSF103473">
    <property type="entry name" value="MFS general substrate transporter"/>
    <property type="match status" value="1"/>
</dbReference>
<evidence type="ECO:0000259" key="7">
    <source>
        <dbReference type="PROSITE" id="PS50850"/>
    </source>
</evidence>
<keyword evidence="4 6" id="KW-1133">Transmembrane helix</keyword>
<dbReference type="PANTHER" id="PTHR23501">
    <property type="entry name" value="MAJOR FACILITATOR SUPERFAMILY"/>
    <property type="match status" value="1"/>
</dbReference>
<gene>
    <name evidence="8" type="ORF">OIDMADRAFT_46280</name>
</gene>
<dbReference type="InParanoid" id="A0A0C3GAW9"/>
<evidence type="ECO:0000256" key="3">
    <source>
        <dbReference type="ARBA" id="ARBA00022692"/>
    </source>
</evidence>
<keyword evidence="2" id="KW-0813">Transport</keyword>
<dbReference type="HOGENOM" id="CLU_000960_25_2_1"/>
<sequence length="520" mass="55334">MESKVSTEQYEDAAVVEKEPTACGDSPQQQRFRPITNYSWLFTTWLVCVAIFSAPLGSLADRIGRRYFFIAGNVFALIGAIICAAAQSVNVIIVGMTFGGIGAAHQQLAVAGLSEIFPNKYRAYDIGAVQLSAFPFVACGSLIGFSMAKYATWRWVYYLNIILDGLALIAVVLLYHPPFPNKETPRWQLIKCADWIGISVSIVGVVGLGLGFGPAAFGLHGWGAAAVLVPLTLGIALLIAVGFWMRYGSSDPLHPPEIFNIRGFSNLLLIVTAIYMPVYALTFVWSQEVQAVYTTDPIEIGLYNFPAGFGAEVGAIIAALVARRLGRTNLQLAIACLVLTIFTGLQATLTPNSIKPALGYMSIGGLAIGYIQVISVVMIQLEAPDKYIGDATGLLISFRTVGAALGVSICLTIVKSKVRSTWPHAVAEATVPLGLPATSLPALLGALQTQSVPALMAVPGISPQIIEAATIATKLTYAAAFRLIYYPALALGVVGTVLSLFAKDVTPLMTNHLAVSMTQS</sequence>
<evidence type="ECO:0000313" key="9">
    <source>
        <dbReference type="Proteomes" id="UP000054321"/>
    </source>
</evidence>
<dbReference type="STRING" id="913774.A0A0C3GAW9"/>
<feature type="transmembrane region" description="Helical" evidence="6">
    <location>
        <begin position="93"/>
        <end position="111"/>
    </location>
</feature>
<dbReference type="PROSITE" id="PS50850">
    <property type="entry name" value="MFS"/>
    <property type="match status" value="1"/>
</dbReference>
<feature type="transmembrane region" description="Helical" evidence="6">
    <location>
        <begin position="393"/>
        <end position="414"/>
    </location>
</feature>
<reference evidence="8 9" key="1">
    <citation type="submission" date="2014-04" db="EMBL/GenBank/DDBJ databases">
        <authorList>
            <consortium name="DOE Joint Genome Institute"/>
            <person name="Kuo A."/>
            <person name="Martino E."/>
            <person name="Perotto S."/>
            <person name="Kohler A."/>
            <person name="Nagy L.G."/>
            <person name="Floudas D."/>
            <person name="Copeland A."/>
            <person name="Barry K.W."/>
            <person name="Cichocki N."/>
            <person name="Veneault-Fourrey C."/>
            <person name="LaButti K."/>
            <person name="Lindquist E.A."/>
            <person name="Lipzen A."/>
            <person name="Lundell T."/>
            <person name="Morin E."/>
            <person name="Murat C."/>
            <person name="Sun H."/>
            <person name="Tunlid A."/>
            <person name="Henrissat B."/>
            <person name="Grigoriev I.V."/>
            <person name="Hibbett D.S."/>
            <person name="Martin F."/>
            <person name="Nordberg H.P."/>
            <person name="Cantor M.N."/>
            <person name="Hua S.X."/>
        </authorList>
    </citation>
    <scope>NUCLEOTIDE SEQUENCE [LARGE SCALE GENOMIC DNA]</scope>
    <source>
        <strain evidence="8 9">Zn</strain>
    </source>
</reference>
<dbReference type="GO" id="GO:0022857">
    <property type="term" value="F:transmembrane transporter activity"/>
    <property type="evidence" value="ECO:0007669"/>
    <property type="project" value="InterPro"/>
</dbReference>
<protein>
    <recommendedName>
        <fullName evidence="7">Major facilitator superfamily (MFS) profile domain-containing protein</fullName>
    </recommendedName>
</protein>
<dbReference type="GO" id="GO:0005886">
    <property type="term" value="C:plasma membrane"/>
    <property type="evidence" value="ECO:0007669"/>
    <property type="project" value="TreeGrafter"/>
</dbReference>
<keyword evidence="3 6" id="KW-0812">Transmembrane</keyword>
<feature type="domain" description="Major facilitator superfamily (MFS) profile" evidence="7">
    <location>
        <begin position="1"/>
        <end position="507"/>
    </location>
</feature>
<dbReference type="Gene3D" id="1.20.1250.20">
    <property type="entry name" value="MFS general substrate transporter like domains"/>
    <property type="match status" value="2"/>
</dbReference>
<evidence type="ECO:0000256" key="1">
    <source>
        <dbReference type="ARBA" id="ARBA00004141"/>
    </source>
</evidence>
<keyword evidence="5 6" id="KW-0472">Membrane</keyword>
<feature type="transmembrane region" description="Helical" evidence="6">
    <location>
        <begin position="195"/>
        <end position="216"/>
    </location>
</feature>
<evidence type="ECO:0000256" key="6">
    <source>
        <dbReference type="SAM" id="Phobius"/>
    </source>
</evidence>
<reference evidence="9" key="2">
    <citation type="submission" date="2015-01" db="EMBL/GenBank/DDBJ databases">
        <title>Evolutionary Origins and Diversification of the Mycorrhizal Mutualists.</title>
        <authorList>
            <consortium name="DOE Joint Genome Institute"/>
            <consortium name="Mycorrhizal Genomics Consortium"/>
            <person name="Kohler A."/>
            <person name="Kuo A."/>
            <person name="Nagy L.G."/>
            <person name="Floudas D."/>
            <person name="Copeland A."/>
            <person name="Barry K.W."/>
            <person name="Cichocki N."/>
            <person name="Veneault-Fourrey C."/>
            <person name="LaButti K."/>
            <person name="Lindquist E.A."/>
            <person name="Lipzen A."/>
            <person name="Lundell T."/>
            <person name="Morin E."/>
            <person name="Murat C."/>
            <person name="Riley R."/>
            <person name="Ohm R."/>
            <person name="Sun H."/>
            <person name="Tunlid A."/>
            <person name="Henrissat B."/>
            <person name="Grigoriev I.V."/>
            <person name="Hibbett D.S."/>
            <person name="Martin F."/>
        </authorList>
    </citation>
    <scope>NUCLEOTIDE SEQUENCE [LARGE SCALE GENOMIC DNA]</scope>
    <source>
        <strain evidence="9">Zn</strain>
    </source>
</reference>
<dbReference type="PANTHER" id="PTHR23501:SF109">
    <property type="entry name" value="MAJOR FACILITATOR SUPERFAMILY (MFS) PROFILE DOMAIN-CONTAINING PROTEIN-RELATED"/>
    <property type="match status" value="1"/>
</dbReference>
<dbReference type="InterPro" id="IPR010573">
    <property type="entry name" value="MFS_Str1/Tri12-like"/>
</dbReference>
<feature type="transmembrane region" description="Helical" evidence="6">
    <location>
        <begin position="359"/>
        <end position="381"/>
    </location>
</feature>
<organism evidence="8 9">
    <name type="scientific">Oidiodendron maius (strain Zn)</name>
    <dbReference type="NCBI Taxonomy" id="913774"/>
    <lineage>
        <taxon>Eukaryota</taxon>
        <taxon>Fungi</taxon>
        <taxon>Dikarya</taxon>
        <taxon>Ascomycota</taxon>
        <taxon>Pezizomycotina</taxon>
        <taxon>Leotiomycetes</taxon>
        <taxon>Leotiomycetes incertae sedis</taxon>
        <taxon>Myxotrichaceae</taxon>
        <taxon>Oidiodendron</taxon>
    </lineage>
</organism>
<dbReference type="EMBL" id="KN832896">
    <property type="protein sequence ID" value="KIM93330.1"/>
    <property type="molecule type" value="Genomic_DNA"/>
</dbReference>
<evidence type="ECO:0000256" key="5">
    <source>
        <dbReference type="ARBA" id="ARBA00023136"/>
    </source>
</evidence>
<feature type="transmembrane region" description="Helical" evidence="6">
    <location>
        <begin position="38"/>
        <end position="60"/>
    </location>
</feature>
<feature type="transmembrane region" description="Helical" evidence="6">
    <location>
        <begin position="155"/>
        <end position="175"/>
    </location>
</feature>
<name>A0A0C3GAW9_OIDMZ</name>
<dbReference type="AlphaFoldDB" id="A0A0C3GAW9"/>
<evidence type="ECO:0000313" key="8">
    <source>
        <dbReference type="EMBL" id="KIM93330.1"/>
    </source>
</evidence>
<accession>A0A0C3GAW9</accession>
<comment type="subcellular location">
    <subcellularLocation>
        <location evidence="1">Membrane</location>
        <topology evidence="1">Multi-pass membrane protein</topology>
    </subcellularLocation>
</comment>
<feature type="transmembrane region" description="Helical" evidence="6">
    <location>
        <begin position="222"/>
        <end position="245"/>
    </location>
</feature>
<dbReference type="Proteomes" id="UP000054321">
    <property type="component" value="Unassembled WGS sequence"/>
</dbReference>
<dbReference type="InterPro" id="IPR036259">
    <property type="entry name" value="MFS_trans_sf"/>
</dbReference>
<keyword evidence="9" id="KW-1185">Reference proteome</keyword>
<feature type="transmembrane region" description="Helical" evidence="6">
    <location>
        <begin position="329"/>
        <end position="347"/>
    </location>
</feature>
<feature type="transmembrane region" description="Helical" evidence="6">
    <location>
        <begin position="305"/>
        <end position="322"/>
    </location>
</feature>
<feature type="transmembrane region" description="Helical" evidence="6">
    <location>
        <begin position="483"/>
        <end position="502"/>
    </location>
</feature>
<feature type="transmembrane region" description="Helical" evidence="6">
    <location>
        <begin position="123"/>
        <end position="143"/>
    </location>
</feature>
<dbReference type="Pfam" id="PF06609">
    <property type="entry name" value="TRI12"/>
    <property type="match status" value="1"/>
</dbReference>
<proteinExistence type="predicted"/>
<dbReference type="InterPro" id="IPR020846">
    <property type="entry name" value="MFS_dom"/>
</dbReference>
<feature type="transmembrane region" description="Helical" evidence="6">
    <location>
        <begin position="266"/>
        <end position="285"/>
    </location>
</feature>
<dbReference type="OrthoDB" id="4139357at2759"/>
<evidence type="ECO:0000256" key="4">
    <source>
        <dbReference type="ARBA" id="ARBA00022989"/>
    </source>
</evidence>
<feature type="transmembrane region" description="Helical" evidence="6">
    <location>
        <begin position="67"/>
        <end position="87"/>
    </location>
</feature>
<evidence type="ECO:0000256" key="2">
    <source>
        <dbReference type="ARBA" id="ARBA00022448"/>
    </source>
</evidence>